<gene>
    <name evidence="1" type="ORF">Vadar_017171</name>
</gene>
<accession>A0ACB7Z4N9</accession>
<reference evidence="1 2" key="1">
    <citation type="journal article" date="2021" name="Hortic Res">
        <title>High-quality reference genome and annotation aids understanding of berry development for evergreen blueberry (Vaccinium darrowii).</title>
        <authorList>
            <person name="Yu J."/>
            <person name="Hulse-Kemp A.M."/>
            <person name="Babiker E."/>
            <person name="Staton M."/>
        </authorList>
    </citation>
    <scope>NUCLEOTIDE SEQUENCE [LARGE SCALE GENOMIC DNA]</scope>
    <source>
        <strain evidence="2">cv. NJ 8807/NJ 8810</strain>
        <tissue evidence="1">Young leaf</tissue>
    </source>
</reference>
<sequence length="316" mass="35821">MSDPLISDKNIRLVAKARPLLKKLVLICFEGHCPEIHGALKLLLQACQLTLEELTLNWWPLTDTDIRDLAPYLFNLTSIDLDRCFGLTSVTFYTITKTCPLLEILKMAHTRGQEMDTFSPDFLPKNKRVRHLDISNNTWLNDTTLQNFGQVCPNLQFLGVSRCPRLTSSSIGEVLRRCPRITQLDIDGLRVLDVFGKCSDHSVVNLKTLKAGWTQINDEGMAMIGSRCRNLQYLDIGFCREVTNKGVMEVVRNCERLRHVNLLGCKKVSTYILPQMVLSRPSLKNIDLASADGLSERMIKIFLSFGCRLNFGRSCL</sequence>
<proteinExistence type="predicted"/>
<evidence type="ECO:0000313" key="2">
    <source>
        <dbReference type="Proteomes" id="UP000828048"/>
    </source>
</evidence>
<name>A0ACB7Z4N9_9ERIC</name>
<dbReference type="EMBL" id="CM037154">
    <property type="protein sequence ID" value="KAH7860720.1"/>
    <property type="molecule type" value="Genomic_DNA"/>
</dbReference>
<dbReference type="Proteomes" id="UP000828048">
    <property type="component" value="Chromosome 4"/>
</dbReference>
<evidence type="ECO:0000313" key="1">
    <source>
        <dbReference type="EMBL" id="KAH7860720.1"/>
    </source>
</evidence>
<comment type="caution">
    <text evidence="1">The sequence shown here is derived from an EMBL/GenBank/DDBJ whole genome shotgun (WGS) entry which is preliminary data.</text>
</comment>
<protein>
    <submittedName>
        <fullName evidence="1">Uncharacterized protein</fullName>
    </submittedName>
</protein>
<organism evidence="1 2">
    <name type="scientific">Vaccinium darrowii</name>
    <dbReference type="NCBI Taxonomy" id="229202"/>
    <lineage>
        <taxon>Eukaryota</taxon>
        <taxon>Viridiplantae</taxon>
        <taxon>Streptophyta</taxon>
        <taxon>Embryophyta</taxon>
        <taxon>Tracheophyta</taxon>
        <taxon>Spermatophyta</taxon>
        <taxon>Magnoliopsida</taxon>
        <taxon>eudicotyledons</taxon>
        <taxon>Gunneridae</taxon>
        <taxon>Pentapetalae</taxon>
        <taxon>asterids</taxon>
        <taxon>Ericales</taxon>
        <taxon>Ericaceae</taxon>
        <taxon>Vaccinioideae</taxon>
        <taxon>Vaccinieae</taxon>
        <taxon>Vaccinium</taxon>
    </lineage>
</organism>
<keyword evidence="2" id="KW-1185">Reference proteome</keyword>